<comment type="caution">
    <text evidence="1">The sequence shown here is derived from an EMBL/GenBank/DDBJ whole genome shotgun (WGS) entry which is preliminary data.</text>
</comment>
<dbReference type="InterPro" id="IPR032720">
    <property type="entry name" value="Cys_rich_CWC"/>
</dbReference>
<reference evidence="1 2" key="1">
    <citation type="submission" date="2020-08" db="EMBL/GenBank/DDBJ databases">
        <title>Bridging the membrane lipid divide: bacteria of the FCB group superphylum have the potential to synthesize archaeal ether lipids.</title>
        <authorList>
            <person name="Villanueva L."/>
            <person name="Von Meijenfeldt F.A.B."/>
            <person name="Westbye A.B."/>
            <person name="Yadav S."/>
            <person name="Hopmans E.C."/>
            <person name="Dutilh B.E."/>
            <person name="Sinninghe Damste J.S."/>
        </authorList>
    </citation>
    <scope>NUCLEOTIDE SEQUENCE [LARGE SCALE GENOMIC DNA]</scope>
    <source>
        <strain evidence="1">NIOZ-UU36</strain>
    </source>
</reference>
<dbReference type="EMBL" id="JACNJN010000070">
    <property type="protein sequence ID" value="MBC8334509.1"/>
    <property type="molecule type" value="Genomic_DNA"/>
</dbReference>
<dbReference type="Pfam" id="PF14375">
    <property type="entry name" value="Cys_rich_CWC"/>
    <property type="match status" value="1"/>
</dbReference>
<organism evidence="1 2">
    <name type="scientific">Candidatus Desulfolinea nitratireducens</name>
    <dbReference type="NCBI Taxonomy" id="2841698"/>
    <lineage>
        <taxon>Bacteria</taxon>
        <taxon>Bacillati</taxon>
        <taxon>Chloroflexota</taxon>
        <taxon>Anaerolineae</taxon>
        <taxon>Anaerolineales</taxon>
        <taxon>Anaerolineales incertae sedis</taxon>
        <taxon>Candidatus Desulfolinea</taxon>
    </lineage>
</organism>
<dbReference type="Proteomes" id="UP000614469">
    <property type="component" value="Unassembled WGS sequence"/>
</dbReference>
<evidence type="ECO:0000313" key="2">
    <source>
        <dbReference type="Proteomes" id="UP000614469"/>
    </source>
</evidence>
<evidence type="ECO:0000313" key="1">
    <source>
        <dbReference type="EMBL" id="MBC8334509.1"/>
    </source>
</evidence>
<dbReference type="AlphaFoldDB" id="A0A8J6NKN3"/>
<protein>
    <submittedName>
        <fullName evidence="1">Cysteine-rich CWC family protein</fullName>
    </submittedName>
</protein>
<name>A0A8J6NKN3_9CHLR</name>
<accession>A0A8J6NKN3</accession>
<sequence>MDTAICPLCGNPNQCAVAADPNATECWCESVIFPEELLAKVPEDAVRKTCVCQNCLEDYQKSIQTADLST</sequence>
<proteinExistence type="predicted"/>
<gene>
    <name evidence="1" type="ORF">H8E29_04530</name>
</gene>